<accession>A0A1H7YHH3</accession>
<evidence type="ECO:0000256" key="3">
    <source>
        <dbReference type="ARBA" id="ARBA00003215"/>
    </source>
</evidence>
<comment type="catalytic activity">
    <reaction evidence="9">
        <text>adenosine + H2O + H(+) = inosine + NH4(+)</text>
        <dbReference type="Rhea" id="RHEA:24408"/>
        <dbReference type="ChEBI" id="CHEBI:15377"/>
        <dbReference type="ChEBI" id="CHEBI:15378"/>
        <dbReference type="ChEBI" id="CHEBI:16335"/>
        <dbReference type="ChEBI" id="CHEBI:17596"/>
        <dbReference type="ChEBI" id="CHEBI:28938"/>
        <dbReference type="EC" id="3.5.4.4"/>
    </reaction>
    <physiologicalReaction direction="left-to-right" evidence="9">
        <dbReference type="Rhea" id="RHEA:24409"/>
    </physiologicalReaction>
</comment>
<evidence type="ECO:0000256" key="2">
    <source>
        <dbReference type="ARBA" id="ARBA00001947"/>
    </source>
</evidence>
<evidence type="ECO:0000256" key="12">
    <source>
        <dbReference type="RuleBase" id="RU361274"/>
    </source>
</evidence>
<evidence type="ECO:0000256" key="6">
    <source>
        <dbReference type="ARBA" id="ARBA00022723"/>
    </source>
</evidence>
<evidence type="ECO:0000256" key="1">
    <source>
        <dbReference type="ARBA" id="ARBA00000553"/>
    </source>
</evidence>
<keyword evidence="6" id="KW-0479">Metal-binding</keyword>
<proteinExistence type="inferred from homology"/>
<dbReference type="InterPro" id="IPR038371">
    <property type="entry name" value="Cu_polyphenol_OxRdtase_sf"/>
</dbReference>
<evidence type="ECO:0000256" key="10">
    <source>
        <dbReference type="ARBA" id="ARBA00048968"/>
    </source>
</evidence>
<dbReference type="EMBL" id="FOBW01000003">
    <property type="protein sequence ID" value="SEM45696.1"/>
    <property type="molecule type" value="Genomic_DNA"/>
</dbReference>
<dbReference type="AlphaFoldDB" id="A0A1H7YHH3"/>
<dbReference type="GO" id="GO:0016787">
    <property type="term" value="F:hydrolase activity"/>
    <property type="evidence" value="ECO:0007669"/>
    <property type="project" value="UniProtKB-KW"/>
</dbReference>
<dbReference type="OrthoDB" id="4279at2"/>
<reference evidence="14" key="1">
    <citation type="submission" date="2016-10" db="EMBL/GenBank/DDBJ databases">
        <authorList>
            <person name="Varghese N."/>
            <person name="Submissions S."/>
        </authorList>
    </citation>
    <scope>NUCLEOTIDE SEQUENCE [LARGE SCALE GENOMIC DNA]</scope>
    <source>
        <strain evidence="14">B48,IBRC-M 10115,DSM 25386,CECT 8001</strain>
    </source>
</reference>
<keyword evidence="5" id="KW-0808">Transferase</keyword>
<dbReference type="SUPFAM" id="SSF64438">
    <property type="entry name" value="CNF1/YfiH-like putative cysteine hydrolases"/>
    <property type="match status" value="1"/>
</dbReference>
<dbReference type="Pfam" id="PF02578">
    <property type="entry name" value="Cu-oxidase_4"/>
    <property type="match status" value="1"/>
</dbReference>
<keyword evidence="7" id="KW-0378">Hydrolase</keyword>
<dbReference type="GO" id="GO:0017061">
    <property type="term" value="F:S-methyl-5-thioadenosine phosphorylase activity"/>
    <property type="evidence" value="ECO:0007669"/>
    <property type="project" value="UniProtKB-EC"/>
</dbReference>
<organism evidence="13 14">
    <name type="scientific">Mesobacillus persicus</name>
    <dbReference type="NCBI Taxonomy" id="930146"/>
    <lineage>
        <taxon>Bacteria</taxon>
        <taxon>Bacillati</taxon>
        <taxon>Bacillota</taxon>
        <taxon>Bacilli</taxon>
        <taxon>Bacillales</taxon>
        <taxon>Bacillaceae</taxon>
        <taxon>Mesobacillus</taxon>
    </lineage>
</organism>
<dbReference type="PANTHER" id="PTHR30616">
    <property type="entry name" value="UNCHARACTERIZED PROTEIN YFIH"/>
    <property type="match status" value="1"/>
</dbReference>
<keyword evidence="14" id="KW-1185">Reference proteome</keyword>
<comment type="cofactor">
    <cofactor evidence="2">
        <name>Zn(2+)</name>
        <dbReference type="ChEBI" id="CHEBI:29105"/>
    </cofactor>
</comment>
<evidence type="ECO:0000256" key="8">
    <source>
        <dbReference type="ARBA" id="ARBA00022833"/>
    </source>
</evidence>
<evidence type="ECO:0000313" key="13">
    <source>
        <dbReference type="EMBL" id="SEM45696.1"/>
    </source>
</evidence>
<dbReference type="CDD" id="cd16833">
    <property type="entry name" value="YfiH"/>
    <property type="match status" value="1"/>
</dbReference>
<comment type="similarity">
    <text evidence="4 12">Belongs to the purine nucleoside phosphorylase YfiH/LACC1 family.</text>
</comment>
<dbReference type="GO" id="GO:0005507">
    <property type="term" value="F:copper ion binding"/>
    <property type="evidence" value="ECO:0007669"/>
    <property type="project" value="TreeGrafter"/>
</dbReference>
<dbReference type="Proteomes" id="UP000198553">
    <property type="component" value="Unassembled WGS sequence"/>
</dbReference>
<comment type="function">
    <text evidence="3">Purine nucleoside enzyme that catalyzes the phosphorolysis of adenosine and inosine nucleosides, yielding D-ribose 1-phosphate and the respective free bases, adenine and hypoxanthine. Also catalyzes the phosphorolysis of S-methyl-5'-thioadenosine into adenine and S-methyl-5-thio-alpha-D-ribose 1-phosphate. Also has adenosine deaminase activity.</text>
</comment>
<name>A0A1H7YHH3_9BACI</name>
<dbReference type="Gene3D" id="3.60.140.10">
    <property type="entry name" value="CNF1/YfiH-like putative cysteine hydrolases"/>
    <property type="match status" value="1"/>
</dbReference>
<comment type="catalytic activity">
    <reaction evidence="1">
        <text>inosine + phosphate = alpha-D-ribose 1-phosphate + hypoxanthine</text>
        <dbReference type="Rhea" id="RHEA:27646"/>
        <dbReference type="ChEBI" id="CHEBI:17368"/>
        <dbReference type="ChEBI" id="CHEBI:17596"/>
        <dbReference type="ChEBI" id="CHEBI:43474"/>
        <dbReference type="ChEBI" id="CHEBI:57720"/>
        <dbReference type="EC" id="2.4.2.1"/>
    </reaction>
    <physiologicalReaction direction="left-to-right" evidence="1">
        <dbReference type="Rhea" id="RHEA:27647"/>
    </physiologicalReaction>
</comment>
<dbReference type="InterPro" id="IPR003730">
    <property type="entry name" value="Cu_polyphenol_OxRdtase"/>
</dbReference>
<dbReference type="InterPro" id="IPR011324">
    <property type="entry name" value="Cytotoxic_necrot_fac-like_cat"/>
</dbReference>
<dbReference type="STRING" id="930146.SAMN05192533_1035"/>
<protein>
    <recommendedName>
        <fullName evidence="12">Purine nucleoside phosphorylase</fullName>
    </recommendedName>
</protein>
<evidence type="ECO:0000256" key="5">
    <source>
        <dbReference type="ARBA" id="ARBA00022679"/>
    </source>
</evidence>
<keyword evidence="8" id="KW-0862">Zinc</keyword>
<dbReference type="PANTHER" id="PTHR30616:SF2">
    <property type="entry name" value="PURINE NUCLEOSIDE PHOSPHORYLASE LACC1"/>
    <property type="match status" value="1"/>
</dbReference>
<evidence type="ECO:0000256" key="4">
    <source>
        <dbReference type="ARBA" id="ARBA00007353"/>
    </source>
</evidence>
<evidence type="ECO:0000313" key="14">
    <source>
        <dbReference type="Proteomes" id="UP000198553"/>
    </source>
</evidence>
<sequence>MEPFVIKEKEYLEIESWMKENPGLLAGFSTKNGGISRGAISGLNFGFHVGDDPLSVCRNRELLATQTGFPLGDWVGAEQTHENKIKKITRADQGKGSDRYETSFLGTDGFFTDEKGVLLTLCFADCVPLYFLDKNKGFIGLAHAGWKGSVSGIAKEMVSVFVQNGSNPATISAKIGPSICKKCYIVDNRVITFVQKILEGVEKKPYNQVNNDQYSLDLKELNKQILLSAGLREENISQTNYCTSCHGEHFYSHRRDQGNTGRMIAFIGWKEDLHP</sequence>
<comment type="catalytic activity">
    <reaction evidence="10">
        <text>adenosine + phosphate = alpha-D-ribose 1-phosphate + adenine</text>
        <dbReference type="Rhea" id="RHEA:27642"/>
        <dbReference type="ChEBI" id="CHEBI:16335"/>
        <dbReference type="ChEBI" id="CHEBI:16708"/>
        <dbReference type="ChEBI" id="CHEBI:43474"/>
        <dbReference type="ChEBI" id="CHEBI:57720"/>
        <dbReference type="EC" id="2.4.2.1"/>
    </reaction>
    <physiologicalReaction direction="left-to-right" evidence="10">
        <dbReference type="Rhea" id="RHEA:27643"/>
    </physiologicalReaction>
</comment>
<evidence type="ECO:0000256" key="9">
    <source>
        <dbReference type="ARBA" id="ARBA00047989"/>
    </source>
</evidence>
<dbReference type="RefSeq" id="WP_090741871.1">
    <property type="nucleotide sequence ID" value="NZ_FOBW01000003.1"/>
</dbReference>
<comment type="catalytic activity">
    <reaction evidence="11">
        <text>S-methyl-5'-thioadenosine + phosphate = 5-(methylsulfanyl)-alpha-D-ribose 1-phosphate + adenine</text>
        <dbReference type="Rhea" id="RHEA:11852"/>
        <dbReference type="ChEBI" id="CHEBI:16708"/>
        <dbReference type="ChEBI" id="CHEBI:17509"/>
        <dbReference type="ChEBI" id="CHEBI:43474"/>
        <dbReference type="ChEBI" id="CHEBI:58533"/>
        <dbReference type="EC" id="2.4.2.28"/>
    </reaction>
    <physiologicalReaction direction="left-to-right" evidence="11">
        <dbReference type="Rhea" id="RHEA:11853"/>
    </physiologicalReaction>
</comment>
<dbReference type="NCBIfam" id="TIGR00726">
    <property type="entry name" value="peptidoglycan editing factor PgeF"/>
    <property type="match status" value="1"/>
</dbReference>
<evidence type="ECO:0000256" key="11">
    <source>
        <dbReference type="ARBA" id="ARBA00049893"/>
    </source>
</evidence>
<gene>
    <name evidence="13" type="ORF">SAMN05192533_1035</name>
</gene>
<evidence type="ECO:0000256" key="7">
    <source>
        <dbReference type="ARBA" id="ARBA00022801"/>
    </source>
</evidence>